<organism evidence="2 3">
    <name type="scientific">Panicum virgatum</name>
    <name type="common">Blackwell switchgrass</name>
    <dbReference type="NCBI Taxonomy" id="38727"/>
    <lineage>
        <taxon>Eukaryota</taxon>
        <taxon>Viridiplantae</taxon>
        <taxon>Streptophyta</taxon>
        <taxon>Embryophyta</taxon>
        <taxon>Tracheophyta</taxon>
        <taxon>Spermatophyta</taxon>
        <taxon>Magnoliopsida</taxon>
        <taxon>Liliopsida</taxon>
        <taxon>Poales</taxon>
        <taxon>Poaceae</taxon>
        <taxon>PACMAD clade</taxon>
        <taxon>Panicoideae</taxon>
        <taxon>Panicodae</taxon>
        <taxon>Paniceae</taxon>
        <taxon>Panicinae</taxon>
        <taxon>Panicum</taxon>
        <taxon>Panicum sect. Hiantes</taxon>
    </lineage>
</organism>
<dbReference type="Proteomes" id="UP000823388">
    <property type="component" value="Chromosome 3N"/>
</dbReference>
<dbReference type="EMBL" id="CM029042">
    <property type="protein sequence ID" value="KAG2621438.1"/>
    <property type="molecule type" value="Genomic_DNA"/>
</dbReference>
<accession>A0A8T0UH95</accession>
<protein>
    <submittedName>
        <fullName evidence="2">Uncharacterized protein</fullName>
    </submittedName>
</protein>
<gene>
    <name evidence="2" type="ORF">PVAP13_3NG239000</name>
</gene>
<keyword evidence="3" id="KW-1185">Reference proteome</keyword>
<feature type="region of interest" description="Disordered" evidence="1">
    <location>
        <begin position="1"/>
        <end position="61"/>
    </location>
</feature>
<evidence type="ECO:0000313" key="3">
    <source>
        <dbReference type="Proteomes" id="UP000823388"/>
    </source>
</evidence>
<evidence type="ECO:0000256" key="1">
    <source>
        <dbReference type="SAM" id="MobiDB-lite"/>
    </source>
</evidence>
<sequence length="178" mass="19407">MNAAAPFRSVPQTHRNLAAQPNGRRLQGRRGGGALLAGHRRGGAADRLPSRPPAAPLPGAAGERLPVVRRLVRPLPPRRPAAVPARLRLARPHLPLAGLHRQPLWHPRAPPLGRRRHHPYGRRHHAYILVCHIWGDVGIRDSITKAGQVLLCVRGGCCRSSSAWPLLVLRFGDAGFCS</sequence>
<proteinExistence type="predicted"/>
<name>A0A8T0UH95_PANVG</name>
<evidence type="ECO:0000313" key="2">
    <source>
        <dbReference type="EMBL" id="KAG2621438.1"/>
    </source>
</evidence>
<comment type="caution">
    <text evidence="2">The sequence shown here is derived from an EMBL/GenBank/DDBJ whole genome shotgun (WGS) entry which is preliminary data.</text>
</comment>
<dbReference type="AlphaFoldDB" id="A0A8T0UH95"/>
<reference evidence="2" key="1">
    <citation type="submission" date="2020-05" db="EMBL/GenBank/DDBJ databases">
        <title>WGS assembly of Panicum virgatum.</title>
        <authorList>
            <person name="Lovell J.T."/>
            <person name="Jenkins J."/>
            <person name="Shu S."/>
            <person name="Juenger T.E."/>
            <person name="Schmutz J."/>
        </authorList>
    </citation>
    <scope>NUCLEOTIDE SEQUENCE</scope>
    <source>
        <strain evidence="2">AP13</strain>
    </source>
</reference>